<dbReference type="InterPro" id="IPR000719">
    <property type="entry name" value="Prot_kinase_dom"/>
</dbReference>
<dbReference type="InterPro" id="IPR000595">
    <property type="entry name" value="cNMP-bd_dom"/>
</dbReference>
<dbReference type="Gene3D" id="3.30.200.20">
    <property type="entry name" value="Phosphorylase Kinase, domain 1"/>
    <property type="match status" value="1"/>
</dbReference>
<dbReference type="PROSITE" id="PS50011">
    <property type="entry name" value="PROTEIN_KINASE_DOM"/>
    <property type="match status" value="1"/>
</dbReference>
<dbReference type="AlphaFoldDB" id="A0A656Z6R2"/>
<dbReference type="Gene3D" id="1.10.510.10">
    <property type="entry name" value="Transferase(Phosphotransferase) domain 1"/>
    <property type="match status" value="1"/>
</dbReference>
<keyword evidence="2" id="KW-1185">Reference proteome</keyword>
<dbReference type="SMART" id="SM00220">
    <property type="entry name" value="S_TKc"/>
    <property type="match status" value="1"/>
</dbReference>
<name>A0A656Z6R2_9PROT</name>
<organism evidence="1 2">
    <name type="scientific">Sterolibacterium denitrificans</name>
    <dbReference type="NCBI Taxonomy" id="157592"/>
    <lineage>
        <taxon>Bacteria</taxon>
        <taxon>Pseudomonadati</taxon>
        <taxon>Pseudomonadota</taxon>
        <taxon>Betaproteobacteria</taxon>
        <taxon>Nitrosomonadales</taxon>
        <taxon>Sterolibacteriaceae</taxon>
        <taxon>Sterolibacterium</taxon>
    </lineage>
</organism>
<keyword evidence="1" id="KW-0808">Transferase</keyword>
<dbReference type="RefSeq" id="WP_067171271.1">
    <property type="nucleotide sequence ID" value="NZ_LFZK01000003.1"/>
</dbReference>
<proteinExistence type="predicted"/>
<dbReference type="CDD" id="cd14014">
    <property type="entry name" value="STKc_PknB_like"/>
    <property type="match status" value="1"/>
</dbReference>
<comment type="caution">
    <text evidence="1">The sequence shown here is derived from an EMBL/GenBank/DDBJ whole genome shotgun (WGS) entry which is preliminary data.</text>
</comment>
<sequence>MERIGKYEIRARIGEGTTATVYLGFDSFNQREVAIKLLRGEILQDAERSAQYRRMLLNEASLAGRLQHPHIVQIFDAVVDEEQSYIVMEYVPGCTLEQYIHPSRLLPLERLVEIIFKCTRALDYAYTHGVTHRDIKPANILLVQTSDGAPGGDIRISDFGAALQADAEGTQVSGVGSPAYMSPQQIRDLPLDHRTDIYSLGVVMYQLLTGQLPFKAANHYAMLHQILNAEVLPPSSYRSEIPPSLDAIVARAMQKETSARYADWSEFARDLTQAFRNRQQQARRQEFPDSEKFESLRALPFFHEFSDVEIWEVLRFSTWREVAPDTVIMKDGEAGDFFCFLLAGELDVAKHGHSLNRLQAGACFGEMAIIDKHSNSTLRGADVVAKTTATLVTIQASALHHATAACRMHFYQAFLEVLADRLNEANIKLTSV</sequence>
<dbReference type="Pfam" id="PF00027">
    <property type="entry name" value="cNMP_binding"/>
    <property type="match status" value="1"/>
</dbReference>
<dbReference type="OrthoDB" id="9791419at2"/>
<evidence type="ECO:0000313" key="2">
    <source>
        <dbReference type="Proteomes" id="UP000243416"/>
    </source>
</evidence>
<dbReference type="PANTHER" id="PTHR24348:SF68">
    <property type="entry name" value="SERINE_THREONINE-PROTEIN KINASE ATG1C"/>
    <property type="match status" value="1"/>
</dbReference>
<dbReference type="PROSITE" id="PS00108">
    <property type="entry name" value="PROTEIN_KINASE_ST"/>
    <property type="match status" value="1"/>
</dbReference>
<keyword evidence="1" id="KW-0723">Serine/threonine-protein kinase</keyword>
<dbReference type="PROSITE" id="PS50042">
    <property type="entry name" value="CNMP_BINDING_3"/>
    <property type="match status" value="1"/>
</dbReference>
<dbReference type="Gene3D" id="2.60.120.10">
    <property type="entry name" value="Jelly Rolls"/>
    <property type="match status" value="1"/>
</dbReference>
<evidence type="ECO:0000313" key="1">
    <source>
        <dbReference type="EMBL" id="KYC28859.1"/>
    </source>
</evidence>
<dbReference type="InterPro" id="IPR011009">
    <property type="entry name" value="Kinase-like_dom_sf"/>
</dbReference>
<dbReference type="EMBL" id="LFZK01000003">
    <property type="protein sequence ID" value="KYC28859.1"/>
    <property type="molecule type" value="Genomic_DNA"/>
</dbReference>
<dbReference type="InterPro" id="IPR008271">
    <property type="entry name" value="Ser/Thr_kinase_AS"/>
</dbReference>
<dbReference type="CDD" id="cd00038">
    <property type="entry name" value="CAP_ED"/>
    <property type="match status" value="1"/>
</dbReference>
<dbReference type="PANTHER" id="PTHR24348">
    <property type="entry name" value="SERINE/THREONINE-PROTEIN KINASE UNC-51-RELATED"/>
    <property type="match status" value="1"/>
</dbReference>
<reference evidence="1 2" key="1">
    <citation type="journal article" date="2016" name="ISME J.">
        <title>Integrated multi-omics analyses reveal the biochemical mechanisms and phylogenetic relevance of anaerobic androgen biodegradation in the environment.</title>
        <authorList>
            <person name="Yang F.C."/>
            <person name="Chen Y.L."/>
            <person name="Tang S.L."/>
            <person name="Yu C.P."/>
            <person name="Wang P.H."/>
            <person name="Ismail W."/>
            <person name="Wang C.H."/>
            <person name="Ding J.Y."/>
            <person name="Yang C.Y."/>
            <person name="Yang C.Y."/>
            <person name="Chiang Y.R."/>
        </authorList>
    </citation>
    <scope>NUCLEOTIDE SEQUENCE [LARGE SCALE GENOMIC DNA]</scope>
    <source>
        <strain evidence="1 2">DSM 13999</strain>
    </source>
</reference>
<dbReference type="Pfam" id="PF00069">
    <property type="entry name" value="Pkinase"/>
    <property type="match status" value="1"/>
</dbReference>
<dbReference type="SMART" id="SM00100">
    <property type="entry name" value="cNMP"/>
    <property type="match status" value="1"/>
</dbReference>
<dbReference type="GO" id="GO:0005737">
    <property type="term" value="C:cytoplasm"/>
    <property type="evidence" value="ECO:0007669"/>
    <property type="project" value="TreeGrafter"/>
</dbReference>
<dbReference type="InterPro" id="IPR045269">
    <property type="entry name" value="Atg1-like"/>
</dbReference>
<dbReference type="SUPFAM" id="SSF51206">
    <property type="entry name" value="cAMP-binding domain-like"/>
    <property type="match status" value="1"/>
</dbReference>
<dbReference type="GO" id="GO:0030553">
    <property type="term" value="F:cGMP binding"/>
    <property type="evidence" value="ECO:0007669"/>
    <property type="project" value="UniProtKB-KW"/>
</dbReference>
<dbReference type="Proteomes" id="UP000243416">
    <property type="component" value="Unassembled WGS sequence"/>
</dbReference>
<dbReference type="InterPro" id="IPR017441">
    <property type="entry name" value="Protein_kinase_ATP_BS"/>
</dbReference>
<dbReference type="InterPro" id="IPR014710">
    <property type="entry name" value="RmlC-like_jellyroll"/>
</dbReference>
<accession>A0A656Z6R2</accession>
<gene>
    <name evidence="1" type="ORF">ACY05_04070</name>
</gene>
<dbReference type="SUPFAM" id="SSF56112">
    <property type="entry name" value="Protein kinase-like (PK-like)"/>
    <property type="match status" value="1"/>
</dbReference>
<keyword evidence="1" id="KW-0418">Kinase</keyword>
<dbReference type="GO" id="GO:0004674">
    <property type="term" value="F:protein serine/threonine kinase activity"/>
    <property type="evidence" value="ECO:0007669"/>
    <property type="project" value="UniProtKB-KW"/>
</dbReference>
<protein>
    <submittedName>
        <fullName evidence="1">Serine/threonine protein kinase</fullName>
    </submittedName>
</protein>
<dbReference type="GO" id="GO:0005524">
    <property type="term" value="F:ATP binding"/>
    <property type="evidence" value="ECO:0007669"/>
    <property type="project" value="UniProtKB-UniRule"/>
</dbReference>
<dbReference type="PROSITE" id="PS00107">
    <property type="entry name" value="PROTEIN_KINASE_ATP"/>
    <property type="match status" value="1"/>
</dbReference>
<dbReference type="InterPro" id="IPR018490">
    <property type="entry name" value="cNMP-bd_dom_sf"/>
</dbReference>